<protein>
    <recommendedName>
        <fullName evidence="2">DUF4218 domain-containing protein</fullName>
    </recommendedName>
</protein>
<gene>
    <name evidence="3" type="ORF">Prudu_008650</name>
</gene>
<dbReference type="Pfam" id="PF13960">
    <property type="entry name" value="DUF4218"/>
    <property type="match status" value="1"/>
</dbReference>
<dbReference type="EMBL" id="AP019299">
    <property type="protein sequence ID" value="BBG99072.1"/>
    <property type="molecule type" value="Genomic_DNA"/>
</dbReference>
<sequence length="69" mass="7767">MTLLLGELNKSVRNRAKPEGSIIEAWVQYEALTFCGMYLKDMDTTFNRPQRNNDGGVRNAKLSVFAQSA</sequence>
<evidence type="ECO:0000259" key="2">
    <source>
        <dbReference type="Pfam" id="PF13960"/>
    </source>
</evidence>
<evidence type="ECO:0000313" key="3">
    <source>
        <dbReference type="EMBL" id="BBG99072.1"/>
    </source>
</evidence>
<evidence type="ECO:0000256" key="1">
    <source>
        <dbReference type="SAM" id="MobiDB-lite"/>
    </source>
</evidence>
<dbReference type="InterPro" id="IPR025452">
    <property type="entry name" value="DUF4218"/>
</dbReference>
<reference evidence="3" key="1">
    <citation type="journal article" date="2019" name="Science">
        <title>Mutation of a bHLH transcription factor allowed almond domestication.</title>
        <authorList>
            <person name="Sanchez-Perez R."/>
            <person name="Pavan S."/>
            <person name="Mazzeo R."/>
            <person name="Moldovan C."/>
            <person name="Aiese Cigliano R."/>
            <person name="Del Cueto J."/>
            <person name="Ricciardi F."/>
            <person name="Lotti C."/>
            <person name="Ricciardi L."/>
            <person name="Dicenta F."/>
            <person name="Lopez-Marques R.L."/>
            <person name="Lindberg Moller B."/>
        </authorList>
    </citation>
    <scope>NUCLEOTIDE SEQUENCE</scope>
</reference>
<dbReference type="PANTHER" id="PTHR48451">
    <property type="entry name" value="DUF4218 DOMAIN-CONTAINING PROTEIN"/>
    <property type="match status" value="1"/>
</dbReference>
<accession>A0A4Y1R4L5</accession>
<feature type="domain" description="DUF4218" evidence="2">
    <location>
        <begin position="5"/>
        <end position="52"/>
    </location>
</feature>
<organism evidence="3">
    <name type="scientific">Prunus dulcis</name>
    <name type="common">Almond</name>
    <name type="synonym">Amygdalus dulcis</name>
    <dbReference type="NCBI Taxonomy" id="3755"/>
    <lineage>
        <taxon>Eukaryota</taxon>
        <taxon>Viridiplantae</taxon>
        <taxon>Streptophyta</taxon>
        <taxon>Embryophyta</taxon>
        <taxon>Tracheophyta</taxon>
        <taxon>Spermatophyta</taxon>
        <taxon>Magnoliopsida</taxon>
        <taxon>eudicotyledons</taxon>
        <taxon>Gunneridae</taxon>
        <taxon>Pentapetalae</taxon>
        <taxon>rosids</taxon>
        <taxon>fabids</taxon>
        <taxon>Rosales</taxon>
        <taxon>Rosaceae</taxon>
        <taxon>Amygdaloideae</taxon>
        <taxon>Amygdaleae</taxon>
        <taxon>Prunus</taxon>
    </lineage>
</organism>
<dbReference type="PANTHER" id="PTHR48451:SF1">
    <property type="entry name" value="DUF4218 DOMAIN-CONTAINING PROTEIN"/>
    <property type="match status" value="1"/>
</dbReference>
<name>A0A4Y1R4L5_PRUDU</name>
<dbReference type="AlphaFoldDB" id="A0A4Y1R4L5"/>
<feature type="region of interest" description="Disordered" evidence="1">
    <location>
        <begin position="48"/>
        <end position="69"/>
    </location>
</feature>
<proteinExistence type="predicted"/>